<accession>A0A7S4DSJ5</accession>
<dbReference type="Gene3D" id="3.40.525.10">
    <property type="entry name" value="CRAL-TRIO lipid binding domain"/>
    <property type="match status" value="1"/>
</dbReference>
<proteinExistence type="predicted"/>
<feature type="region of interest" description="Disordered" evidence="1">
    <location>
        <begin position="741"/>
        <end position="771"/>
    </location>
</feature>
<dbReference type="InterPro" id="IPR001251">
    <property type="entry name" value="CRAL-TRIO_dom"/>
</dbReference>
<dbReference type="PROSITE" id="PS50191">
    <property type="entry name" value="CRAL_TRIO"/>
    <property type="match status" value="1"/>
</dbReference>
<dbReference type="SUPFAM" id="SSF52087">
    <property type="entry name" value="CRAL/TRIO domain"/>
    <property type="match status" value="1"/>
</dbReference>
<evidence type="ECO:0000256" key="1">
    <source>
        <dbReference type="SAM" id="MobiDB-lite"/>
    </source>
</evidence>
<dbReference type="SMART" id="SM00516">
    <property type="entry name" value="SEC14"/>
    <property type="match status" value="1"/>
</dbReference>
<feature type="compositionally biased region" description="Low complexity" evidence="1">
    <location>
        <begin position="690"/>
        <end position="703"/>
    </location>
</feature>
<feature type="compositionally biased region" description="Basic and acidic residues" evidence="1">
    <location>
        <begin position="516"/>
        <end position="555"/>
    </location>
</feature>
<evidence type="ECO:0000313" key="3">
    <source>
        <dbReference type="EMBL" id="CAE0667446.1"/>
    </source>
</evidence>
<reference evidence="3" key="1">
    <citation type="submission" date="2021-01" db="EMBL/GenBank/DDBJ databases">
        <authorList>
            <person name="Corre E."/>
            <person name="Pelletier E."/>
            <person name="Niang G."/>
            <person name="Scheremetjew M."/>
            <person name="Finn R."/>
            <person name="Kale V."/>
            <person name="Holt S."/>
            <person name="Cochrane G."/>
            <person name="Meng A."/>
            <person name="Brown T."/>
            <person name="Cohen L."/>
        </authorList>
    </citation>
    <scope>NUCLEOTIDE SEQUENCE</scope>
    <source>
        <strain evidence="3">CCCM811</strain>
    </source>
</reference>
<dbReference type="CDD" id="cd00170">
    <property type="entry name" value="SEC14"/>
    <property type="match status" value="1"/>
</dbReference>
<dbReference type="PANTHER" id="PTHR45657">
    <property type="entry name" value="CRAL-TRIO DOMAIN-CONTAINING PROTEIN YKL091C-RELATED"/>
    <property type="match status" value="1"/>
</dbReference>
<dbReference type="InterPro" id="IPR051026">
    <property type="entry name" value="PI/PC_transfer"/>
</dbReference>
<dbReference type="InterPro" id="IPR036865">
    <property type="entry name" value="CRAL-TRIO_dom_sf"/>
</dbReference>
<protein>
    <recommendedName>
        <fullName evidence="2">CRAL-TRIO domain-containing protein</fullName>
    </recommendedName>
</protein>
<organism evidence="3">
    <name type="scientific">Lotharella globosa</name>
    <dbReference type="NCBI Taxonomy" id="91324"/>
    <lineage>
        <taxon>Eukaryota</taxon>
        <taxon>Sar</taxon>
        <taxon>Rhizaria</taxon>
        <taxon>Cercozoa</taxon>
        <taxon>Chlorarachniophyceae</taxon>
        <taxon>Lotharella</taxon>
    </lineage>
</organism>
<dbReference type="PANTHER" id="PTHR45657:SF1">
    <property type="entry name" value="CRAL-TRIO DOMAIN-CONTAINING PROTEIN YKL091C-RELATED"/>
    <property type="match status" value="1"/>
</dbReference>
<dbReference type="SUPFAM" id="SSF52540">
    <property type="entry name" value="P-loop containing nucleoside triphosphate hydrolases"/>
    <property type="match status" value="1"/>
</dbReference>
<feature type="domain" description="CRAL-TRIO" evidence="2">
    <location>
        <begin position="119"/>
        <end position="295"/>
    </location>
</feature>
<evidence type="ECO:0000259" key="2">
    <source>
        <dbReference type="PROSITE" id="PS50191"/>
    </source>
</evidence>
<sequence>MNGEKGSGGGGWRGGDGEVPCSALQCMELLRTAESAEHRKIRLKEHKAHKETWELRPEEKKIRAKLKAKYPTLDEDQLINLIRGFERFTPEELDTGAKDVESWNKQYGKSIVYEPMSDAEKIFHEAFRETFHGTDKWGHPVQVINFAKIDYAKVGRVMKDKSTLVRIQSRKLLASAYMKYRISKCLGRRVRKSIFIMDLDGLSLWTFYKHQDVVKGVMEVGLRYFPETLLKTYLVNPSNVFYMVWKIAKIWLDPVTLAGINVCGNLKEARKLWKEDGIDIDALPEKLGGQNKGAVDLGYICETVINPSKEDSMRPPIESPVAAAAASTKSPEIKQENSKNIADTAAISADTAATAAAAVTPAAATAAADDAAVDAAAVDDAADVAADDADAAADAADAADEDDDDDGKGLDADKYLKTPTGSPKVAAPTRPCKWGAFGGVDAYLHGSFEMPRLPSRARSLKPSPLAAFGSMDAYQVPHVKSAIDLMPSRHSPSPSRAFDQKEETLGSPDKTILKGSPDKTALKGSPDKTTLKGSPDKTTPKNDRNADGDNVREAMQRSAATPEEKTNTPKTGFKRVESKGMLVNTTLRLKPAKKTSLLPSAPLIDVSWFRGYITRGSSNAREPQARKQQITEVKPIFIGISGASGSGLTTLAEGLAEKLRSPVVPLKLSWFLNSDTLKDKGASHTTPRESSSSPISPISSPGSARGGEESPSAYNYPLLVENLSRLKTVFSAHVSPNRQLRIDRGKSGSMSISLPSPRSSRSASGSGSEKKGVDNQAAAVVVVIVEGILLYNNKSLAGFFDHKLWLDTPFEESCRRKFSKDPTQGIAFSRFKDWYKKVVWISHEKNKKAQLSNAGPSLCVLKGSRSHEDVLCDSLWSVGSSHPGLRRRMLLQ</sequence>
<dbReference type="EMBL" id="HBIV01026607">
    <property type="protein sequence ID" value="CAE0667446.1"/>
    <property type="molecule type" value="Transcribed_RNA"/>
</dbReference>
<feature type="region of interest" description="Disordered" evidence="1">
    <location>
        <begin position="392"/>
        <end position="430"/>
    </location>
</feature>
<feature type="region of interest" description="Disordered" evidence="1">
    <location>
        <begin position="678"/>
        <end position="710"/>
    </location>
</feature>
<feature type="region of interest" description="Disordered" evidence="1">
    <location>
        <begin position="485"/>
        <end position="572"/>
    </location>
</feature>
<dbReference type="InterPro" id="IPR027417">
    <property type="entry name" value="P-loop_NTPase"/>
</dbReference>
<dbReference type="AlphaFoldDB" id="A0A7S4DSJ5"/>
<dbReference type="Gene3D" id="3.40.50.300">
    <property type="entry name" value="P-loop containing nucleotide triphosphate hydrolases"/>
    <property type="match status" value="1"/>
</dbReference>
<feature type="compositionally biased region" description="Basic and acidic residues" evidence="1">
    <location>
        <begin position="407"/>
        <end position="416"/>
    </location>
</feature>
<name>A0A7S4DSJ5_9EUKA</name>
<feature type="compositionally biased region" description="Low complexity" evidence="1">
    <location>
        <begin position="747"/>
        <end position="767"/>
    </location>
</feature>
<gene>
    <name evidence="3" type="ORF">LGLO00237_LOCUS19068</name>
</gene>
<dbReference type="Pfam" id="PF00650">
    <property type="entry name" value="CRAL_TRIO"/>
    <property type="match status" value="1"/>
</dbReference>
<feature type="compositionally biased region" description="Acidic residues" evidence="1">
    <location>
        <begin position="392"/>
        <end position="406"/>
    </location>
</feature>